<proteinExistence type="predicted"/>
<organism evidence="1">
    <name type="scientific">marine sediment metagenome</name>
    <dbReference type="NCBI Taxonomy" id="412755"/>
    <lineage>
        <taxon>unclassified sequences</taxon>
        <taxon>metagenomes</taxon>
        <taxon>ecological metagenomes</taxon>
    </lineage>
</organism>
<protein>
    <submittedName>
        <fullName evidence="1">Uncharacterized protein</fullName>
    </submittedName>
</protein>
<evidence type="ECO:0000313" key="1">
    <source>
        <dbReference type="EMBL" id="KKN57588.1"/>
    </source>
</evidence>
<name>A0A0F9UVB9_9ZZZZ</name>
<reference evidence="1" key="1">
    <citation type="journal article" date="2015" name="Nature">
        <title>Complex archaea that bridge the gap between prokaryotes and eukaryotes.</title>
        <authorList>
            <person name="Spang A."/>
            <person name="Saw J.H."/>
            <person name="Jorgensen S.L."/>
            <person name="Zaremba-Niedzwiedzka K."/>
            <person name="Martijn J."/>
            <person name="Lind A.E."/>
            <person name="van Eijk R."/>
            <person name="Schleper C."/>
            <person name="Guy L."/>
            <person name="Ettema T.J."/>
        </authorList>
    </citation>
    <scope>NUCLEOTIDE SEQUENCE</scope>
</reference>
<comment type="caution">
    <text evidence="1">The sequence shown here is derived from an EMBL/GenBank/DDBJ whole genome shotgun (WGS) entry which is preliminary data.</text>
</comment>
<accession>A0A0F9UVB9</accession>
<dbReference type="PROSITE" id="PS51257">
    <property type="entry name" value="PROKAR_LIPOPROTEIN"/>
    <property type="match status" value="1"/>
</dbReference>
<gene>
    <name evidence="1" type="ORF">LCGC14_0560720</name>
</gene>
<dbReference type="EMBL" id="LAZR01000797">
    <property type="protein sequence ID" value="KKN57588.1"/>
    <property type="molecule type" value="Genomic_DNA"/>
</dbReference>
<sequence length="445" mass="51187">MHNRNKYKLLLIILIGLSCIFSTKCGVAKLRILILYEIVAAQFEVNGEEKVPVYSFDPRKEIQKSLKGAGFKVVLREDQDYDYLLRVIQKEYAYKHRLSKDELLLGVKLFTYKLSDSQGAVLLNERRNPYPGTKAQIQAVIRELTQLVQLRTQVADDASFWLKIVKLKGKDARPEEILKIGKLKGNQKKQQVALLEPYLRSHQSPQRFFAYGALKLVGYSPDTPLKKAAFYIANNYIFGRWSAQSGESSKKAWAARQGIISIIKYDTAAISLLVEDLKADWTIAPKAKAALKRLTEKNWSRFGSWGLSFAKRTDNRNVKMMDTSERDNDFWRVIYKYSLNPLVGEVEVVNPKKAIQVYSRLWDPRWNVYGVERLTKILENVKTITIDKDYFKGNDIENEKFFQDVIELLGEIGDTSTVQTLNSYVDHPKLGKFAEKAIDKIIKRV</sequence>
<dbReference type="AlphaFoldDB" id="A0A0F9UVB9"/>